<evidence type="ECO:0000256" key="6">
    <source>
        <dbReference type="ARBA" id="ARBA00022840"/>
    </source>
</evidence>
<proteinExistence type="predicted"/>
<dbReference type="AlphaFoldDB" id="A0A381NBS5"/>
<name>A0A381NBS5_9ZZZZ</name>
<evidence type="ECO:0000256" key="1">
    <source>
        <dbReference type="ARBA" id="ARBA00005051"/>
    </source>
</evidence>
<evidence type="ECO:0000256" key="7">
    <source>
        <dbReference type="ARBA" id="ARBA00022909"/>
    </source>
</evidence>
<keyword evidence="7" id="KW-0289">Folate biosynthesis</keyword>
<dbReference type="InterPro" id="IPR000550">
    <property type="entry name" value="Hppk"/>
</dbReference>
<comment type="pathway">
    <text evidence="1">Cofactor biosynthesis; tetrahydrofolate biosynthesis; 2-amino-4-hydroxy-6-hydroxymethyl-7,8-dihydropteridine diphosphate from 7,8-dihydroneopterin triphosphate: step 4/4.</text>
</comment>
<dbReference type="PANTHER" id="PTHR43071">
    <property type="entry name" value="2-AMINO-4-HYDROXY-6-HYDROXYMETHYLDIHYDROPTERIDINE PYROPHOSPHOKINASE"/>
    <property type="match status" value="1"/>
</dbReference>
<dbReference type="EC" id="2.7.6.3" evidence="2"/>
<dbReference type="SUPFAM" id="SSF55083">
    <property type="entry name" value="6-hydroxymethyl-7,8-dihydropterin pyrophosphokinase, HPPK"/>
    <property type="match status" value="1"/>
</dbReference>
<evidence type="ECO:0000256" key="3">
    <source>
        <dbReference type="ARBA" id="ARBA00022679"/>
    </source>
</evidence>
<protein>
    <recommendedName>
        <fullName evidence="2">2-amino-4-hydroxy-6-hydroxymethyldihydropteridine diphosphokinase</fullName>
        <ecNumber evidence="2">2.7.6.3</ecNumber>
    </recommendedName>
</protein>
<gene>
    <name evidence="9" type="ORF">METZ01_LOCUS4831</name>
</gene>
<reference evidence="9" key="1">
    <citation type="submission" date="2018-05" db="EMBL/GenBank/DDBJ databases">
        <authorList>
            <person name="Lanie J.A."/>
            <person name="Ng W.-L."/>
            <person name="Kazmierczak K.M."/>
            <person name="Andrzejewski T.M."/>
            <person name="Davidsen T.M."/>
            <person name="Wayne K.J."/>
            <person name="Tettelin H."/>
            <person name="Glass J.I."/>
            <person name="Rusch D."/>
            <person name="Podicherti R."/>
            <person name="Tsui H.-C.T."/>
            <person name="Winkler M.E."/>
        </authorList>
    </citation>
    <scope>NUCLEOTIDE SEQUENCE</scope>
</reference>
<dbReference type="Gene3D" id="3.30.70.560">
    <property type="entry name" value="7,8-Dihydro-6-hydroxymethylpterin-pyrophosphokinase HPPK"/>
    <property type="match status" value="1"/>
</dbReference>
<evidence type="ECO:0000256" key="2">
    <source>
        <dbReference type="ARBA" id="ARBA00013253"/>
    </source>
</evidence>
<accession>A0A381NBS5</accession>
<sequence>MALLALSLGSNIDAANNIREGVQALRYEFDVLKCSSVYESEPIGFAGPNFLNLVAITETAADLHSIKNFIKLLEDRLGRNRAQPRFSARTLDVDILFYGDEIAGSGEMDLPREEITENAFVLKPLVELLPDRIHAYTGLTYAALWDRFDQSSQRLWKVDFDWRDTFT</sequence>
<dbReference type="UniPathway" id="UPA00077">
    <property type="reaction ID" value="UER00155"/>
</dbReference>
<evidence type="ECO:0000256" key="5">
    <source>
        <dbReference type="ARBA" id="ARBA00022777"/>
    </source>
</evidence>
<keyword evidence="3" id="KW-0808">Transferase</keyword>
<dbReference type="GO" id="GO:0046656">
    <property type="term" value="P:folic acid biosynthetic process"/>
    <property type="evidence" value="ECO:0007669"/>
    <property type="project" value="UniProtKB-KW"/>
</dbReference>
<dbReference type="InterPro" id="IPR035907">
    <property type="entry name" value="Hppk_sf"/>
</dbReference>
<dbReference type="GO" id="GO:0046654">
    <property type="term" value="P:tetrahydrofolate biosynthetic process"/>
    <property type="evidence" value="ECO:0007669"/>
    <property type="project" value="UniProtKB-UniPathway"/>
</dbReference>
<evidence type="ECO:0000256" key="4">
    <source>
        <dbReference type="ARBA" id="ARBA00022741"/>
    </source>
</evidence>
<dbReference type="PANTHER" id="PTHR43071:SF2">
    <property type="entry name" value="2-AMINO-4-HYDROXY-6-HYDROXYMETHYLDIHYDROPTERIDINE PYROPHOSPHOKINASE"/>
    <property type="match status" value="1"/>
</dbReference>
<dbReference type="NCBIfam" id="TIGR01498">
    <property type="entry name" value="folK"/>
    <property type="match status" value="1"/>
</dbReference>
<keyword evidence="5" id="KW-0418">Kinase</keyword>
<dbReference type="Pfam" id="PF01288">
    <property type="entry name" value="HPPK"/>
    <property type="match status" value="1"/>
</dbReference>
<keyword evidence="4" id="KW-0547">Nucleotide-binding</keyword>
<dbReference type="EMBL" id="UINC01000250">
    <property type="protein sequence ID" value="SUZ51977.1"/>
    <property type="molecule type" value="Genomic_DNA"/>
</dbReference>
<dbReference type="GO" id="GO:0005524">
    <property type="term" value="F:ATP binding"/>
    <property type="evidence" value="ECO:0007669"/>
    <property type="project" value="UniProtKB-KW"/>
</dbReference>
<organism evidence="9">
    <name type="scientific">marine metagenome</name>
    <dbReference type="NCBI Taxonomy" id="408172"/>
    <lineage>
        <taxon>unclassified sequences</taxon>
        <taxon>metagenomes</taxon>
        <taxon>ecological metagenomes</taxon>
    </lineage>
</organism>
<keyword evidence="6" id="KW-0067">ATP-binding</keyword>
<dbReference type="CDD" id="cd00483">
    <property type="entry name" value="HPPK"/>
    <property type="match status" value="1"/>
</dbReference>
<dbReference type="GO" id="GO:0003848">
    <property type="term" value="F:2-amino-4-hydroxy-6-hydroxymethyldihydropteridine diphosphokinase activity"/>
    <property type="evidence" value="ECO:0007669"/>
    <property type="project" value="UniProtKB-EC"/>
</dbReference>
<feature type="domain" description="7,8-dihydro-6-hydroxymethylpterin-pyrophosphokinase" evidence="8">
    <location>
        <begin position="6"/>
        <end position="129"/>
    </location>
</feature>
<dbReference type="GO" id="GO:0016301">
    <property type="term" value="F:kinase activity"/>
    <property type="evidence" value="ECO:0007669"/>
    <property type="project" value="UniProtKB-KW"/>
</dbReference>
<evidence type="ECO:0000259" key="8">
    <source>
        <dbReference type="Pfam" id="PF01288"/>
    </source>
</evidence>
<evidence type="ECO:0000313" key="9">
    <source>
        <dbReference type="EMBL" id="SUZ51977.1"/>
    </source>
</evidence>